<dbReference type="EMBL" id="QGNW01001142">
    <property type="protein sequence ID" value="RVW53654.1"/>
    <property type="molecule type" value="Genomic_DNA"/>
</dbReference>
<comment type="caution">
    <text evidence="1">The sequence shown here is derived from an EMBL/GenBank/DDBJ whole genome shotgun (WGS) entry which is preliminary data.</text>
</comment>
<evidence type="ECO:0000313" key="2">
    <source>
        <dbReference type="Proteomes" id="UP000288805"/>
    </source>
</evidence>
<dbReference type="AlphaFoldDB" id="A0A438F0W5"/>
<dbReference type="Proteomes" id="UP000288805">
    <property type="component" value="Unassembled WGS sequence"/>
</dbReference>
<evidence type="ECO:0000313" key="1">
    <source>
        <dbReference type="EMBL" id="RVW53654.1"/>
    </source>
</evidence>
<sequence>MLTTSCSHLPSSSLPISLLSKDFLSTRECFSLDFENGHTDVQILGFSASLITPVVFLGRIWTFPHDPDPFSLMDKQGVTSANERPQQGKERRGLLVEWVEKVSFVRLNKLFEIDAIKRAHSILISNKNLHVLIKNPKSFIISVFPWLAPSSLVPDEHFVLKDLFFHEVACLVDSEARQARLEKREKKR</sequence>
<accession>A0A438F0W5</accession>
<reference evidence="1 2" key="1">
    <citation type="journal article" date="2018" name="PLoS Genet.">
        <title>Population sequencing reveals clonal diversity and ancestral inbreeding in the grapevine cultivar Chardonnay.</title>
        <authorList>
            <person name="Roach M.J."/>
            <person name="Johnson D.L."/>
            <person name="Bohlmann J."/>
            <person name="van Vuuren H.J."/>
            <person name="Jones S.J."/>
            <person name="Pretorius I.S."/>
            <person name="Schmidt S.A."/>
            <person name="Borneman A.R."/>
        </authorList>
    </citation>
    <scope>NUCLEOTIDE SEQUENCE [LARGE SCALE GENOMIC DNA]</scope>
    <source>
        <strain evidence="2">cv. Chardonnay</strain>
        <tissue evidence="1">Leaf</tissue>
    </source>
</reference>
<protein>
    <submittedName>
        <fullName evidence="1">Uncharacterized protein</fullName>
    </submittedName>
</protein>
<organism evidence="1 2">
    <name type="scientific">Vitis vinifera</name>
    <name type="common">Grape</name>
    <dbReference type="NCBI Taxonomy" id="29760"/>
    <lineage>
        <taxon>Eukaryota</taxon>
        <taxon>Viridiplantae</taxon>
        <taxon>Streptophyta</taxon>
        <taxon>Embryophyta</taxon>
        <taxon>Tracheophyta</taxon>
        <taxon>Spermatophyta</taxon>
        <taxon>Magnoliopsida</taxon>
        <taxon>eudicotyledons</taxon>
        <taxon>Gunneridae</taxon>
        <taxon>Pentapetalae</taxon>
        <taxon>rosids</taxon>
        <taxon>Vitales</taxon>
        <taxon>Vitaceae</taxon>
        <taxon>Viteae</taxon>
        <taxon>Vitis</taxon>
    </lineage>
</organism>
<name>A0A438F0W5_VITVI</name>
<gene>
    <name evidence="1" type="ORF">CK203_069099</name>
</gene>
<proteinExistence type="predicted"/>